<feature type="compositionally biased region" description="Basic and acidic residues" evidence="1">
    <location>
        <begin position="13"/>
        <end position="27"/>
    </location>
</feature>
<organism evidence="2 3">
    <name type="scientific">Streptomyces physcomitrii</name>
    <dbReference type="NCBI Taxonomy" id="2724184"/>
    <lineage>
        <taxon>Bacteria</taxon>
        <taxon>Bacillati</taxon>
        <taxon>Actinomycetota</taxon>
        <taxon>Actinomycetes</taxon>
        <taxon>Kitasatosporales</taxon>
        <taxon>Streptomycetaceae</taxon>
        <taxon>Streptomyces</taxon>
    </lineage>
</organism>
<dbReference type="NCBIfam" id="TIGR03886">
    <property type="entry name" value="lyase_spl_fam"/>
    <property type="match status" value="1"/>
</dbReference>
<dbReference type="InterPro" id="IPR023805">
    <property type="entry name" value="Uncharacterised_Spl-rel"/>
</dbReference>
<evidence type="ECO:0000256" key="1">
    <source>
        <dbReference type="SAM" id="MobiDB-lite"/>
    </source>
</evidence>
<proteinExistence type="predicted"/>
<dbReference type="Gene3D" id="3.80.30.30">
    <property type="match status" value="1"/>
</dbReference>
<feature type="region of interest" description="Disordered" evidence="1">
    <location>
        <begin position="11"/>
        <end position="119"/>
    </location>
</feature>
<evidence type="ECO:0000313" key="3">
    <source>
        <dbReference type="Proteomes" id="UP000772196"/>
    </source>
</evidence>
<dbReference type="Proteomes" id="UP000772196">
    <property type="component" value="Unassembled WGS sequence"/>
</dbReference>
<sequence>MHHEGLLALRIRGWGEGRRQGERDVRRRSAARSRLPCPGRAIPGPSADRGVTGARARGGPQPSRTLRTRQRGVGPGGTVHGSQGAEDGPREPTGTGARSGPDPSPAPAPAPAPDAASGPDALFSLAEVLDASAPDGGSPASDDPAPWPSATEAARLFEIREIYAEPEAALSARGRQVLARFPGARLIEVPSHWNIPHLHGNEGNARRWVRIKREVLVLGVRKTMTVRPNGRSADWIAPGPSNGCALACAYCYVPRRKGYANPITLFTNTEALIARLARHSTELGPKPEPNQCDPHSWVYDIGENGDCSVDALLCDSTAELIRAFCQWPYAKASFATKYVNSALLDLDPRGRTRIRFSIMPEADSRLLDVRTSPVAERIAAAGDFLDAGYEVHFNLSPVVLRPGWQHDWTELLRHLDDVLPARVKQQAAAEVIMLTHNKDLHETNLGWHPRAEELLWQPAGQEPKLSQNGARNVRYRADAKRQALDRLRELTTRHAPWLRIRYAF</sequence>
<dbReference type="PANTHER" id="PTHR37822">
    <property type="entry name" value="SPORE PHOTOPRODUCT LYASE-RELATED"/>
    <property type="match status" value="1"/>
</dbReference>
<dbReference type="PANTHER" id="PTHR37822:SF2">
    <property type="entry name" value="SPORE PHOTOPRODUCT LYASE"/>
    <property type="match status" value="1"/>
</dbReference>
<name>A0ABX1H2X8_9ACTN</name>
<comment type="caution">
    <text evidence="2">The sequence shown here is derived from an EMBL/GenBank/DDBJ whole genome shotgun (WGS) entry which is preliminary data.</text>
</comment>
<feature type="compositionally biased region" description="Pro residues" evidence="1">
    <location>
        <begin position="102"/>
        <end position="112"/>
    </location>
</feature>
<dbReference type="Gene3D" id="3.40.50.12110">
    <property type="match status" value="1"/>
</dbReference>
<gene>
    <name evidence="2" type="ORF">HFV08_15915</name>
</gene>
<accession>A0ABX1H2X8</accession>
<dbReference type="EMBL" id="JAAWWP010000008">
    <property type="protein sequence ID" value="NKI42695.1"/>
    <property type="molecule type" value="Genomic_DNA"/>
</dbReference>
<keyword evidence="2" id="KW-0456">Lyase</keyword>
<dbReference type="GO" id="GO:0016829">
    <property type="term" value="F:lyase activity"/>
    <property type="evidence" value="ECO:0007669"/>
    <property type="project" value="UniProtKB-KW"/>
</dbReference>
<dbReference type="InterPro" id="IPR049539">
    <property type="entry name" value="SPL"/>
</dbReference>
<keyword evidence="3" id="KW-1185">Reference proteome</keyword>
<dbReference type="Pfam" id="PF20903">
    <property type="entry name" value="SPL"/>
    <property type="match status" value="1"/>
</dbReference>
<reference evidence="2 3" key="1">
    <citation type="submission" date="2020-04" db="EMBL/GenBank/DDBJ databases">
        <title>Phylogenetic Diversity and Antibacterial Activity against Ralstonia solanacearum of Endophytic Actinomycete Isolated from Moss.</title>
        <authorList>
            <person name="Zhuang X."/>
        </authorList>
    </citation>
    <scope>NUCLEOTIDE SEQUENCE [LARGE SCALE GENOMIC DNA]</scope>
    <source>
        <strain evidence="2 3">LD120</strain>
    </source>
</reference>
<protein>
    <submittedName>
        <fullName evidence="2">Spore photoproduct lyase family protein</fullName>
    </submittedName>
</protein>
<evidence type="ECO:0000313" key="2">
    <source>
        <dbReference type="EMBL" id="NKI42695.1"/>
    </source>
</evidence>